<evidence type="ECO:0000313" key="3">
    <source>
        <dbReference type="Proteomes" id="UP001203423"/>
    </source>
</evidence>
<dbReference type="RefSeq" id="WP_248940014.1">
    <property type="nucleotide sequence ID" value="NZ_JAKIKS010000030.1"/>
</dbReference>
<proteinExistence type="predicted"/>
<evidence type="ECO:0000259" key="1">
    <source>
        <dbReference type="Pfam" id="PF07883"/>
    </source>
</evidence>
<reference evidence="2 3" key="1">
    <citation type="submission" date="2022-01" db="EMBL/GenBank/DDBJ databases">
        <title>Whole genome-based taxonomy of the Shewanellaceae.</title>
        <authorList>
            <person name="Martin-Rodriguez A.J."/>
        </authorList>
    </citation>
    <scope>NUCLEOTIDE SEQUENCE [LARGE SCALE GENOMIC DNA]</scope>
    <source>
        <strain evidence="2 3">DSM 17177</strain>
    </source>
</reference>
<protein>
    <submittedName>
        <fullName evidence="2">Cupin domain-containing protein</fullName>
    </submittedName>
</protein>
<organism evidence="2 3">
    <name type="scientific">Shewanella surugensis</name>
    <dbReference type="NCBI Taxonomy" id="212020"/>
    <lineage>
        <taxon>Bacteria</taxon>
        <taxon>Pseudomonadati</taxon>
        <taxon>Pseudomonadota</taxon>
        <taxon>Gammaproteobacteria</taxon>
        <taxon>Alteromonadales</taxon>
        <taxon>Shewanellaceae</taxon>
        <taxon>Shewanella</taxon>
    </lineage>
</organism>
<sequence length="150" mass="16655">MSKHVSELKQGVKQALKQGITPNPAPIILANAFLNVRCFNGRTPETTDEAMQGASALLSEYRDGGIYVTHYAGFSEWERHPQGDEFVHVLEGETCLILLLDGIEQRHLLLSGQMMVVPQGIWHRFESPKGLKVMTITPQPTEHSVSHPNA</sequence>
<feature type="domain" description="Cupin type-2" evidence="1">
    <location>
        <begin position="74"/>
        <end position="130"/>
    </location>
</feature>
<accession>A0ABT0LAM2</accession>
<dbReference type="EMBL" id="JAKIKS010000030">
    <property type="protein sequence ID" value="MCL1124736.1"/>
    <property type="molecule type" value="Genomic_DNA"/>
</dbReference>
<dbReference type="Pfam" id="PF07883">
    <property type="entry name" value="Cupin_2"/>
    <property type="match status" value="1"/>
</dbReference>
<evidence type="ECO:0000313" key="2">
    <source>
        <dbReference type="EMBL" id="MCL1124736.1"/>
    </source>
</evidence>
<gene>
    <name evidence="2" type="ORF">L2764_09675</name>
</gene>
<dbReference type="InterPro" id="IPR013096">
    <property type="entry name" value="Cupin_2"/>
</dbReference>
<keyword evidence="3" id="KW-1185">Reference proteome</keyword>
<comment type="caution">
    <text evidence="2">The sequence shown here is derived from an EMBL/GenBank/DDBJ whole genome shotgun (WGS) entry which is preliminary data.</text>
</comment>
<dbReference type="Gene3D" id="2.60.120.10">
    <property type="entry name" value="Jelly Rolls"/>
    <property type="match status" value="1"/>
</dbReference>
<dbReference type="InterPro" id="IPR011051">
    <property type="entry name" value="RmlC_Cupin_sf"/>
</dbReference>
<dbReference type="Proteomes" id="UP001203423">
    <property type="component" value="Unassembled WGS sequence"/>
</dbReference>
<dbReference type="InterPro" id="IPR014710">
    <property type="entry name" value="RmlC-like_jellyroll"/>
</dbReference>
<name>A0ABT0LAM2_9GAMM</name>
<dbReference type="SUPFAM" id="SSF51182">
    <property type="entry name" value="RmlC-like cupins"/>
    <property type="match status" value="1"/>
</dbReference>